<organism evidence="2 3">
    <name type="scientific">Smittium culicis</name>
    <dbReference type="NCBI Taxonomy" id="133412"/>
    <lineage>
        <taxon>Eukaryota</taxon>
        <taxon>Fungi</taxon>
        <taxon>Fungi incertae sedis</taxon>
        <taxon>Zoopagomycota</taxon>
        <taxon>Kickxellomycotina</taxon>
        <taxon>Harpellomycetes</taxon>
        <taxon>Harpellales</taxon>
        <taxon>Legeriomycetaceae</taxon>
        <taxon>Smittium</taxon>
    </lineage>
</organism>
<dbReference type="EMBL" id="LSSN01005551">
    <property type="protein sequence ID" value="OMJ09170.1"/>
    <property type="molecule type" value="Genomic_DNA"/>
</dbReference>
<protein>
    <submittedName>
        <fullName evidence="2">Uncharacterized protein</fullName>
    </submittedName>
</protein>
<dbReference type="AlphaFoldDB" id="A0A1R1X3I5"/>
<name>A0A1R1X3I5_9FUNG</name>
<gene>
    <name evidence="2" type="ORF">AYI70_g11077</name>
</gene>
<accession>A0A1R1X3I5</accession>
<evidence type="ECO:0000313" key="2">
    <source>
        <dbReference type="EMBL" id="OMJ09170.1"/>
    </source>
</evidence>
<sequence length="765" mass="84206">MNDQVASKSSMGAKLQDKSVGEGGSKIQIKSESAVPSTFAITKPCPSLPPEPTNDDFGVFEAVKPVPESMEMEDCDFEYLRCVFGVYDGNQPNMSQRYGLCKASKEERPSNNTSKKALMSMSMDTYISNMFSADNADSLNALKAQSGINDSSIPGKKILPLLSSGNCEYLGNNISFMQQLNSITQNNNHNSEKILYYDTCKHNVINQKNVGFISNFTEVNPNSHSSVVEAFASSNLLNSNSQAILPKIEPDTLPSLPTQASLYLQNLLDIQQQKHQNHANNNDHMSHENSYANLSGISNNNNNDIATSNKKRLIPALKTKPPQPLAIRKSISFKQKPKPKHTSSLLVRRAISDKKFKSLAMKESSGIKTEADLYHNVGEFSYSGFVDTKYSHPPLPPQLSTSKKNSDIVSAYNSSYTAWPTPNLQNTGGKFDFYPSSANSTKAYTNNSPFTQNFSDSANLQLQVSLDSSNTQSIDNNIFNKQSTLSNNNNTNSIDFLGSSQFNSTRNSLDINTSYDISSLGNNNPFIQDVNKSLGGTNSRMNSLIGLSRSSTLCNNSSTTEHASNPQNFNANNHLYSIDQLKEICGLSNNLHATPGLEKTISMPIKSIDNSSVLGLDLLNSNDRGAEGLYNNTMDCSSVFNFDMNSSPFIRQSTSFAKSSNKYTHAQNSEWSDQNLDCLSNVNYFSTNLLSVDSFTNNSSLNSPMDFAFEKTSLLSTGYENIPLNDTQLVRNGNDEETSIKSKRTSEILSDKILDSMLFSDSYYS</sequence>
<dbReference type="OrthoDB" id="5630511at2759"/>
<dbReference type="Proteomes" id="UP000187283">
    <property type="component" value="Unassembled WGS sequence"/>
</dbReference>
<keyword evidence="3" id="KW-1185">Reference proteome</keyword>
<reference evidence="2" key="1">
    <citation type="submission" date="2017-01" db="EMBL/GenBank/DDBJ databases">
        <authorList>
            <person name="Mah S.A."/>
            <person name="Swanson W.J."/>
            <person name="Moy G.W."/>
            <person name="Vacquier V.D."/>
        </authorList>
    </citation>
    <scope>NUCLEOTIDE SEQUENCE [LARGE SCALE GENOMIC DNA]</scope>
    <source>
        <strain evidence="2">GSMNP</strain>
    </source>
</reference>
<comment type="caution">
    <text evidence="2">The sequence shown here is derived from an EMBL/GenBank/DDBJ whole genome shotgun (WGS) entry which is preliminary data.</text>
</comment>
<feature type="region of interest" description="Disordered" evidence="1">
    <location>
        <begin position="1"/>
        <end position="31"/>
    </location>
</feature>
<evidence type="ECO:0000256" key="1">
    <source>
        <dbReference type="SAM" id="MobiDB-lite"/>
    </source>
</evidence>
<evidence type="ECO:0000313" key="3">
    <source>
        <dbReference type="Proteomes" id="UP000187283"/>
    </source>
</evidence>
<proteinExistence type="predicted"/>
<feature type="compositionally biased region" description="Polar residues" evidence="1">
    <location>
        <begin position="1"/>
        <end position="10"/>
    </location>
</feature>